<feature type="domain" description="Fibronectin type-III" evidence="6">
    <location>
        <begin position="276"/>
        <end position="369"/>
    </location>
</feature>
<evidence type="ECO:0000256" key="3">
    <source>
        <dbReference type="SAM" id="MobiDB-lite"/>
    </source>
</evidence>
<name>A0ABS5YNK9_9ACTN</name>
<accession>A0ABS5YNK9</accession>
<evidence type="ECO:0000256" key="4">
    <source>
        <dbReference type="SAM" id="Phobius"/>
    </source>
</evidence>
<keyword evidence="1" id="KW-0378">Hydrolase</keyword>
<proteinExistence type="predicted"/>
<dbReference type="InterPro" id="IPR003961">
    <property type="entry name" value="FN3_dom"/>
</dbReference>
<evidence type="ECO:0000313" key="7">
    <source>
        <dbReference type="EMBL" id="MBU2664906.1"/>
    </source>
</evidence>
<dbReference type="InterPro" id="IPR013783">
    <property type="entry name" value="Ig-like_fold"/>
</dbReference>
<reference evidence="7 8" key="1">
    <citation type="submission" date="2021-06" db="EMBL/GenBank/DDBJ databases">
        <title>Actinoplanes lichenicola sp. nov., and Actinoplanes ovalisporus sp. nov., isolated from lichen in Thailand.</title>
        <authorList>
            <person name="Saeng-In P."/>
            <person name="Kanchanasin P."/>
            <person name="Yuki M."/>
            <person name="Kudo T."/>
            <person name="Ohkuma M."/>
            <person name="Phongsopitanun W."/>
            <person name="Tanasupawat S."/>
        </authorList>
    </citation>
    <scope>NUCLEOTIDE SEQUENCE [LARGE SCALE GENOMIC DNA]</scope>
    <source>
        <strain evidence="7 8">NBRC 110975</strain>
    </source>
</reference>
<gene>
    <name evidence="7" type="ORF">KOI35_15495</name>
</gene>
<feature type="compositionally biased region" description="Low complexity" evidence="3">
    <location>
        <begin position="374"/>
        <end position="402"/>
    </location>
</feature>
<comment type="caution">
    <text evidence="7">The sequence shown here is derived from an EMBL/GenBank/DDBJ whole genome shotgun (WGS) entry which is preliminary data.</text>
</comment>
<keyword evidence="1" id="KW-0326">Glycosidase</keyword>
<feature type="region of interest" description="Disordered" evidence="3">
    <location>
        <begin position="369"/>
        <end position="402"/>
    </location>
</feature>
<protein>
    <recommendedName>
        <fullName evidence="6">Fibronectin type-III domain-containing protein</fullName>
    </recommendedName>
</protein>
<keyword evidence="2" id="KW-0119">Carbohydrate metabolism</keyword>
<feature type="transmembrane region" description="Helical" evidence="4">
    <location>
        <begin position="699"/>
        <end position="716"/>
    </location>
</feature>
<dbReference type="SMART" id="SM00060">
    <property type="entry name" value="FN3"/>
    <property type="match status" value="2"/>
</dbReference>
<keyword evidence="2" id="KW-0624">Polysaccharide degradation</keyword>
<dbReference type="SUPFAM" id="SSF101898">
    <property type="entry name" value="NHL repeat"/>
    <property type="match status" value="1"/>
</dbReference>
<dbReference type="InterPro" id="IPR036116">
    <property type="entry name" value="FN3_sf"/>
</dbReference>
<dbReference type="EMBL" id="JAHKKG010000005">
    <property type="protein sequence ID" value="MBU2664906.1"/>
    <property type="molecule type" value="Genomic_DNA"/>
</dbReference>
<keyword evidence="5" id="KW-0732">Signal</keyword>
<sequence length="724" mass="72191">MHGWLPRTAAAAALALALGGTATLFRPARTAASSGHVPRAVVFVADTSGIVRVGPDGTRTPVSDAGARLMALGDDGSLYAVRGDDKIVQIRPDGADVSLPFADLGLATGLAVDRDGIVYVATRDRGIRTMKPGAVKQGSVALTGLRFIAGMAVDEAGTVHAASTDGGRIVSRTLAGQQTSSFALGLYGRPVALAADRGSNLYVVDRDTDRVIRIGPAGKHATLGSGGFDGLAVAEDGGVYATDLDNDRVVRLAEGAAPAPMVTGLTGVTALAVRTVPNPPTEVKAAAGDGQAEVKWFGATGNGGRPINAYVVTASPGGRTCTTAGDRCIVTGLINDVSYTFSVRATNTGNEIGTSIPSLSTAVVRPQAPFTEVPTSSSPEPDAATPAPSTSASDAPSASSPVTVAPITSAPVSMPPVTSPSVSVPSVSVPSVTSAPVSVPSVTSAPVSMPPVTSAPVSMPPVTSAPVSIPPVTSAPASVAPVTSAPASVAPVTSAPTTTPVKPSAPGGVSVRAGYSSIDVSWAASDGAVRYRAVAGPGPAMCETSTTNCVLGGTAGTSYTVKVLAFGDTGAWSESVASAVVTPVLPPIAAEPPRTGLKLGTDNGATARPGHAIVVSGTGYAAHSTVRISVYSEPVTLVDAVADETGAFRVRVSVPENLSAGAHSLVASGVDPSGSVRAMRLDLTVAHAGDPLPVTGDAVLVQVLAGLVFVIGGVLLRRVRPDRR</sequence>
<evidence type="ECO:0000313" key="8">
    <source>
        <dbReference type="Proteomes" id="UP001519654"/>
    </source>
</evidence>
<feature type="region of interest" description="Disordered" evidence="3">
    <location>
        <begin position="489"/>
        <end position="508"/>
    </location>
</feature>
<dbReference type="InterPro" id="IPR011042">
    <property type="entry name" value="6-blade_b-propeller_TolB-like"/>
</dbReference>
<keyword evidence="8" id="KW-1185">Reference proteome</keyword>
<dbReference type="Gene3D" id="2.60.40.10">
    <property type="entry name" value="Immunoglobulins"/>
    <property type="match status" value="2"/>
</dbReference>
<dbReference type="CDD" id="cd00063">
    <property type="entry name" value="FN3"/>
    <property type="match status" value="2"/>
</dbReference>
<dbReference type="Proteomes" id="UP001519654">
    <property type="component" value="Unassembled WGS sequence"/>
</dbReference>
<feature type="chain" id="PRO_5045523098" description="Fibronectin type-III domain-containing protein" evidence="5">
    <location>
        <begin position="23"/>
        <end position="724"/>
    </location>
</feature>
<feature type="signal peptide" evidence="5">
    <location>
        <begin position="1"/>
        <end position="22"/>
    </location>
</feature>
<dbReference type="PROSITE" id="PS50853">
    <property type="entry name" value="FN3"/>
    <property type="match status" value="1"/>
</dbReference>
<evidence type="ECO:0000256" key="1">
    <source>
        <dbReference type="ARBA" id="ARBA00023295"/>
    </source>
</evidence>
<dbReference type="SUPFAM" id="SSF49265">
    <property type="entry name" value="Fibronectin type III"/>
    <property type="match status" value="2"/>
</dbReference>
<feature type="compositionally biased region" description="Low complexity" evidence="3">
    <location>
        <begin position="489"/>
        <end position="506"/>
    </location>
</feature>
<feature type="region of interest" description="Disordered" evidence="3">
    <location>
        <begin position="414"/>
        <end position="466"/>
    </location>
</feature>
<keyword evidence="4" id="KW-0812">Transmembrane</keyword>
<evidence type="ECO:0000256" key="2">
    <source>
        <dbReference type="ARBA" id="ARBA00023326"/>
    </source>
</evidence>
<feature type="compositionally biased region" description="Low complexity" evidence="3">
    <location>
        <begin position="419"/>
        <end position="466"/>
    </location>
</feature>
<keyword evidence="4" id="KW-0472">Membrane</keyword>
<evidence type="ECO:0000259" key="6">
    <source>
        <dbReference type="PROSITE" id="PS50853"/>
    </source>
</evidence>
<dbReference type="Pfam" id="PF00041">
    <property type="entry name" value="fn3"/>
    <property type="match status" value="1"/>
</dbReference>
<keyword evidence="4" id="KW-1133">Transmembrane helix</keyword>
<dbReference type="Gene3D" id="2.40.10.500">
    <property type="match status" value="1"/>
</dbReference>
<dbReference type="RefSeq" id="WP_215788081.1">
    <property type="nucleotide sequence ID" value="NZ_JAHKKG010000005.1"/>
</dbReference>
<dbReference type="Gene3D" id="2.120.10.30">
    <property type="entry name" value="TolB, C-terminal domain"/>
    <property type="match status" value="1"/>
</dbReference>
<organism evidence="7 8">
    <name type="scientific">Paractinoplanes bogorensis</name>
    <dbReference type="NCBI Taxonomy" id="1610840"/>
    <lineage>
        <taxon>Bacteria</taxon>
        <taxon>Bacillati</taxon>
        <taxon>Actinomycetota</taxon>
        <taxon>Actinomycetes</taxon>
        <taxon>Micromonosporales</taxon>
        <taxon>Micromonosporaceae</taxon>
        <taxon>Paractinoplanes</taxon>
    </lineage>
</organism>
<evidence type="ECO:0000256" key="5">
    <source>
        <dbReference type="SAM" id="SignalP"/>
    </source>
</evidence>